<sequence length="133" mass="16043">MSRIDSCRTLHEIEKHNKSREKYQVDPSCLKCYSTNEIEIGDWFKRFFKKKDGEESYPSSKKKRNRELEKIRKEGKKLLDIVVRLIRYRNKLDYRKIGIISVIKVICEHYILSEDNEFILDDRTEENLLGNKE</sequence>
<dbReference type="AlphaFoldDB" id="A0A2I1GRX1"/>
<reference evidence="1 2" key="1">
    <citation type="submission" date="2015-10" db="EMBL/GenBank/DDBJ databases">
        <title>Genome analyses suggest a sexual origin of heterokaryosis in a supposedly ancient asexual fungus.</title>
        <authorList>
            <person name="Ropars J."/>
            <person name="Sedzielewska K."/>
            <person name="Noel J."/>
            <person name="Charron P."/>
            <person name="Farinelli L."/>
            <person name="Marton T."/>
            <person name="Kruger M."/>
            <person name="Pelin A."/>
            <person name="Brachmann A."/>
            <person name="Corradi N."/>
        </authorList>
    </citation>
    <scope>NUCLEOTIDE SEQUENCE [LARGE SCALE GENOMIC DNA]</scope>
    <source>
        <strain evidence="1 2">A4</strain>
    </source>
</reference>
<organism evidence="1 2">
    <name type="scientific">Rhizophagus irregularis</name>
    <dbReference type="NCBI Taxonomy" id="588596"/>
    <lineage>
        <taxon>Eukaryota</taxon>
        <taxon>Fungi</taxon>
        <taxon>Fungi incertae sedis</taxon>
        <taxon>Mucoromycota</taxon>
        <taxon>Glomeromycotina</taxon>
        <taxon>Glomeromycetes</taxon>
        <taxon>Glomerales</taxon>
        <taxon>Glomeraceae</taxon>
        <taxon>Rhizophagus</taxon>
    </lineage>
</organism>
<comment type="caution">
    <text evidence="1">The sequence shown here is derived from an EMBL/GenBank/DDBJ whole genome shotgun (WGS) entry which is preliminary data.</text>
</comment>
<name>A0A2I1GRX1_9GLOM</name>
<evidence type="ECO:0000313" key="1">
    <source>
        <dbReference type="EMBL" id="PKY49337.1"/>
    </source>
</evidence>
<proteinExistence type="predicted"/>
<keyword evidence="2" id="KW-1185">Reference proteome</keyword>
<protein>
    <submittedName>
        <fullName evidence="1">Uncharacterized protein</fullName>
    </submittedName>
</protein>
<evidence type="ECO:0000313" key="2">
    <source>
        <dbReference type="Proteomes" id="UP000234323"/>
    </source>
</evidence>
<gene>
    <name evidence="1" type="ORF">RhiirA4_465287</name>
</gene>
<dbReference type="EMBL" id="LLXI01000731">
    <property type="protein sequence ID" value="PKY49337.1"/>
    <property type="molecule type" value="Genomic_DNA"/>
</dbReference>
<accession>A0A2I1GRX1</accession>
<feature type="non-terminal residue" evidence="1">
    <location>
        <position position="133"/>
    </location>
</feature>
<dbReference type="Proteomes" id="UP000234323">
    <property type="component" value="Unassembled WGS sequence"/>
</dbReference>